<dbReference type="NCBIfam" id="TIGR01571">
    <property type="entry name" value="A_thal_Cys_rich"/>
    <property type="match status" value="1"/>
</dbReference>
<sequence>MEGFAEPLLGCSKTPGLFCCILTFAFLGAPCCVQANIVARLKKKNWVKYCIPACLCLCVGAAYNRNQIRKKYSMPKQPLQDCFLHMFCLVCAVNQEFLEVHKKEGSMSLARFLQPGSNNSSFSPPAPEVDQRLL</sequence>
<dbReference type="EMBL" id="HBIF01001583">
    <property type="protein sequence ID" value="CAE0318081.1"/>
    <property type="molecule type" value="Transcribed_RNA"/>
</dbReference>
<dbReference type="AlphaFoldDB" id="A0A7S3MQ75"/>
<dbReference type="InterPro" id="IPR006461">
    <property type="entry name" value="PLAC_motif_containing"/>
</dbReference>
<evidence type="ECO:0000313" key="1">
    <source>
        <dbReference type="EMBL" id="CAE0318081.1"/>
    </source>
</evidence>
<organism evidence="1">
    <name type="scientific">Fabrea salina</name>
    <dbReference type="NCBI Taxonomy" id="342563"/>
    <lineage>
        <taxon>Eukaryota</taxon>
        <taxon>Sar</taxon>
        <taxon>Alveolata</taxon>
        <taxon>Ciliophora</taxon>
        <taxon>Postciliodesmatophora</taxon>
        <taxon>Heterotrichea</taxon>
        <taxon>Heterotrichida</taxon>
        <taxon>Fabreidae</taxon>
        <taxon>Fabrea</taxon>
    </lineage>
</organism>
<protein>
    <submittedName>
        <fullName evidence="1">Uncharacterized protein</fullName>
    </submittedName>
</protein>
<dbReference type="PANTHER" id="PTHR15907">
    <property type="entry name" value="DUF614 FAMILY PROTEIN-RELATED"/>
    <property type="match status" value="1"/>
</dbReference>
<proteinExistence type="predicted"/>
<dbReference type="Pfam" id="PF04749">
    <property type="entry name" value="PLAC8"/>
    <property type="match status" value="1"/>
</dbReference>
<name>A0A7S3MQ75_9CILI</name>
<accession>A0A7S3MQ75</accession>
<reference evidence="1" key="1">
    <citation type="submission" date="2021-01" db="EMBL/GenBank/DDBJ databases">
        <authorList>
            <person name="Corre E."/>
            <person name="Pelletier E."/>
            <person name="Niang G."/>
            <person name="Scheremetjew M."/>
            <person name="Finn R."/>
            <person name="Kale V."/>
            <person name="Holt S."/>
            <person name="Cochrane G."/>
            <person name="Meng A."/>
            <person name="Brown T."/>
            <person name="Cohen L."/>
        </authorList>
    </citation>
    <scope>NUCLEOTIDE SEQUENCE</scope>
</reference>
<gene>
    <name evidence="1" type="ORF">FSAL1345_LOCUS1350</name>
</gene>